<sequence>MMYRPWPLRLLPRHRRIMRRGAAAKAVALESRPWGWVAGVVRPNNKHRNND</sequence>
<proteinExistence type="predicted"/>
<evidence type="ECO:0000313" key="1">
    <source>
        <dbReference type="EMBL" id="MFC5006143.1"/>
    </source>
</evidence>
<gene>
    <name evidence="1" type="ORF">ACFPIJ_51040</name>
</gene>
<reference evidence="2" key="1">
    <citation type="journal article" date="2019" name="Int. J. Syst. Evol. Microbiol.">
        <title>The Global Catalogue of Microorganisms (GCM) 10K type strain sequencing project: providing services to taxonomists for standard genome sequencing and annotation.</title>
        <authorList>
            <consortium name="The Broad Institute Genomics Platform"/>
            <consortium name="The Broad Institute Genome Sequencing Center for Infectious Disease"/>
            <person name="Wu L."/>
            <person name="Ma J."/>
        </authorList>
    </citation>
    <scope>NUCLEOTIDE SEQUENCE [LARGE SCALE GENOMIC DNA]</scope>
    <source>
        <strain evidence="2">CGMCC 4.7152</strain>
    </source>
</reference>
<dbReference type="Proteomes" id="UP001595912">
    <property type="component" value="Unassembled WGS sequence"/>
</dbReference>
<dbReference type="RefSeq" id="WP_380126747.1">
    <property type="nucleotide sequence ID" value="NZ_JBHSIU010000091.1"/>
</dbReference>
<evidence type="ECO:0000313" key="2">
    <source>
        <dbReference type="Proteomes" id="UP001595912"/>
    </source>
</evidence>
<protein>
    <submittedName>
        <fullName evidence="1">Uncharacterized protein</fullName>
    </submittedName>
</protein>
<accession>A0ABV9WF44</accession>
<name>A0ABV9WF44_9ACTN</name>
<dbReference type="EMBL" id="JBHSIU010000091">
    <property type="protein sequence ID" value="MFC5006143.1"/>
    <property type="molecule type" value="Genomic_DNA"/>
</dbReference>
<comment type="caution">
    <text evidence="1">The sequence shown here is derived from an EMBL/GenBank/DDBJ whole genome shotgun (WGS) entry which is preliminary data.</text>
</comment>
<keyword evidence="2" id="KW-1185">Reference proteome</keyword>
<organism evidence="1 2">
    <name type="scientific">Dactylosporangium cerinum</name>
    <dbReference type="NCBI Taxonomy" id="1434730"/>
    <lineage>
        <taxon>Bacteria</taxon>
        <taxon>Bacillati</taxon>
        <taxon>Actinomycetota</taxon>
        <taxon>Actinomycetes</taxon>
        <taxon>Micromonosporales</taxon>
        <taxon>Micromonosporaceae</taxon>
        <taxon>Dactylosporangium</taxon>
    </lineage>
</organism>